<reference evidence="1" key="1">
    <citation type="submission" date="2022-03" db="EMBL/GenBank/DDBJ databases">
        <authorList>
            <person name="Lindestad O."/>
        </authorList>
    </citation>
    <scope>NUCLEOTIDE SEQUENCE</scope>
</reference>
<dbReference type="AlphaFoldDB" id="A0A8S4QEY4"/>
<dbReference type="Proteomes" id="UP000838756">
    <property type="component" value="Unassembled WGS sequence"/>
</dbReference>
<protein>
    <submittedName>
        <fullName evidence="1">Jg3598 protein</fullName>
    </submittedName>
</protein>
<organism evidence="1 2">
    <name type="scientific">Pararge aegeria aegeria</name>
    <dbReference type="NCBI Taxonomy" id="348720"/>
    <lineage>
        <taxon>Eukaryota</taxon>
        <taxon>Metazoa</taxon>
        <taxon>Ecdysozoa</taxon>
        <taxon>Arthropoda</taxon>
        <taxon>Hexapoda</taxon>
        <taxon>Insecta</taxon>
        <taxon>Pterygota</taxon>
        <taxon>Neoptera</taxon>
        <taxon>Endopterygota</taxon>
        <taxon>Lepidoptera</taxon>
        <taxon>Glossata</taxon>
        <taxon>Ditrysia</taxon>
        <taxon>Papilionoidea</taxon>
        <taxon>Nymphalidae</taxon>
        <taxon>Satyrinae</taxon>
        <taxon>Satyrini</taxon>
        <taxon>Parargina</taxon>
        <taxon>Pararge</taxon>
    </lineage>
</organism>
<accession>A0A8S4QEY4</accession>
<name>A0A8S4QEY4_9NEOP</name>
<sequence length="92" mass="11174">MTLRYYHLGRYSELNSYYKYPKAKINSHFEELTCYNKEGGKMCSVDMNRYSPEEDQYYMSSKNESHIDRRRVFCFMLLCFTEDELDRVVASF</sequence>
<dbReference type="OrthoDB" id="6629557at2759"/>
<comment type="caution">
    <text evidence="1">The sequence shown here is derived from an EMBL/GenBank/DDBJ whole genome shotgun (WGS) entry which is preliminary data.</text>
</comment>
<evidence type="ECO:0000313" key="1">
    <source>
        <dbReference type="EMBL" id="CAH2208538.1"/>
    </source>
</evidence>
<dbReference type="EMBL" id="CAKXAJ010003885">
    <property type="protein sequence ID" value="CAH2208538.1"/>
    <property type="molecule type" value="Genomic_DNA"/>
</dbReference>
<proteinExistence type="predicted"/>
<gene>
    <name evidence="1" type="primary">jg3598</name>
    <name evidence="1" type="ORF">PAEG_LOCUS1146</name>
</gene>
<keyword evidence="2" id="KW-1185">Reference proteome</keyword>
<evidence type="ECO:0000313" key="2">
    <source>
        <dbReference type="Proteomes" id="UP000838756"/>
    </source>
</evidence>